<proteinExistence type="predicted"/>
<evidence type="ECO:0000313" key="4">
    <source>
        <dbReference type="Proteomes" id="UP000596276"/>
    </source>
</evidence>
<dbReference type="SMART" id="SM00028">
    <property type="entry name" value="TPR"/>
    <property type="match status" value="6"/>
</dbReference>
<keyword evidence="4" id="KW-1185">Reference proteome</keyword>
<feature type="chain" id="PRO_5031243234" evidence="1">
    <location>
        <begin position="20"/>
        <end position="1172"/>
    </location>
</feature>
<dbReference type="SUPFAM" id="SSF52540">
    <property type="entry name" value="P-loop containing nucleoside triphosphate hydrolases"/>
    <property type="match status" value="1"/>
</dbReference>
<dbReference type="Pfam" id="PF13424">
    <property type="entry name" value="TPR_12"/>
    <property type="match status" value="2"/>
</dbReference>
<accession>A0A7U2MWW0</accession>
<evidence type="ECO:0000313" key="3">
    <source>
        <dbReference type="EMBL" id="QRD91366.1"/>
    </source>
</evidence>
<dbReference type="VEuPathDB" id="FungiDB:F9C07_2280625"/>
<dbReference type="Pfam" id="PF13374">
    <property type="entry name" value="TPR_10"/>
    <property type="match status" value="1"/>
</dbReference>
<dbReference type="PANTHER" id="PTHR46082">
    <property type="entry name" value="ATP/GTP-BINDING PROTEIN-RELATED"/>
    <property type="match status" value="1"/>
</dbReference>
<evidence type="ECO:0000256" key="1">
    <source>
        <dbReference type="SAM" id="SignalP"/>
    </source>
</evidence>
<dbReference type="InterPro" id="IPR027417">
    <property type="entry name" value="P-loop_NTPase"/>
</dbReference>
<dbReference type="InterPro" id="IPR019734">
    <property type="entry name" value="TPR_rpt"/>
</dbReference>
<evidence type="ECO:0000259" key="2">
    <source>
        <dbReference type="Pfam" id="PF17107"/>
    </source>
</evidence>
<dbReference type="Gene3D" id="1.25.40.10">
    <property type="entry name" value="Tetratricopeptide repeat domain"/>
    <property type="match status" value="3"/>
</dbReference>
<dbReference type="Pfam" id="PF17107">
    <property type="entry name" value="SesA"/>
    <property type="match status" value="1"/>
</dbReference>
<name>A0A7U2MWW0_ASPFN</name>
<reference evidence="4" key="1">
    <citation type="journal article" date="2021" name="G3 (Bethesda)">
        <title>Chromosome assembled and annotated genome sequence of Aspergillus flavus NRRL 3357.</title>
        <authorList>
            <person name="Skerker J.M."/>
            <person name="Pianalto K.M."/>
            <person name="Mondo S.J."/>
            <person name="Yang K."/>
            <person name="Arkin A.P."/>
            <person name="Keller N.P."/>
            <person name="Grigoriev I.V."/>
            <person name="Louise Glass N.L."/>
        </authorList>
    </citation>
    <scope>NUCLEOTIDE SEQUENCE [LARGE SCALE GENOMIC DNA]</scope>
    <source>
        <strain evidence="4">ATCC 200026 / FGSC A1120 / IAM 13836 / NRRL 3357 / JCM 12722 / SRRC 167</strain>
    </source>
</reference>
<feature type="signal peptide" evidence="1">
    <location>
        <begin position="1"/>
        <end position="19"/>
    </location>
</feature>
<keyword evidence="1" id="KW-0732">Signal</keyword>
<dbReference type="InterPro" id="IPR031352">
    <property type="entry name" value="SesA"/>
</dbReference>
<gene>
    <name evidence="3" type="ORF">F9C07_2280625</name>
</gene>
<dbReference type="InterPro" id="IPR011990">
    <property type="entry name" value="TPR-like_helical_dom_sf"/>
</dbReference>
<dbReference type="InterPro" id="IPR053137">
    <property type="entry name" value="NLR-like"/>
</dbReference>
<dbReference type="Proteomes" id="UP000596276">
    <property type="component" value="Chromosome 7"/>
</dbReference>
<protein>
    <submittedName>
        <fullName evidence="3">Kinesin light chain</fullName>
    </submittedName>
</protein>
<dbReference type="PANTHER" id="PTHR46082:SF6">
    <property type="entry name" value="AAA+ ATPASE DOMAIN-CONTAINING PROTEIN-RELATED"/>
    <property type="match status" value="1"/>
</dbReference>
<feature type="domain" description="NACHT-NTPase and P-loop NTPases N-terminal" evidence="2">
    <location>
        <begin position="11"/>
        <end position="135"/>
    </location>
</feature>
<dbReference type="SUPFAM" id="SSF48452">
    <property type="entry name" value="TPR-like"/>
    <property type="match status" value="3"/>
</dbReference>
<dbReference type="VEuPathDB" id="FungiDB:AFLA_007650"/>
<dbReference type="Gene3D" id="3.40.50.300">
    <property type="entry name" value="P-loop containing nucleotide triphosphate hydrolases"/>
    <property type="match status" value="1"/>
</dbReference>
<dbReference type="GO" id="GO:0043531">
    <property type="term" value="F:ADP binding"/>
    <property type="evidence" value="ECO:0007669"/>
    <property type="project" value="InterPro"/>
</dbReference>
<dbReference type="EMBL" id="CP044617">
    <property type="protein sequence ID" value="QRD91366.1"/>
    <property type="molecule type" value="Genomic_DNA"/>
</dbReference>
<organism evidence="3 4">
    <name type="scientific">Aspergillus flavus (strain ATCC 200026 / FGSC A1120 / IAM 13836 / NRRL 3357 / JCM 12722 / SRRC 167)</name>
    <dbReference type="NCBI Taxonomy" id="332952"/>
    <lineage>
        <taxon>Eukaryota</taxon>
        <taxon>Fungi</taxon>
        <taxon>Dikarya</taxon>
        <taxon>Ascomycota</taxon>
        <taxon>Pezizomycotina</taxon>
        <taxon>Eurotiomycetes</taxon>
        <taxon>Eurotiomycetidae</taxon>
        <taxon>Eurotiales</taxon>
        <taxon>Aspergillaceae</taxon>
        <taxon>Aspergillus</taxon>
        <taxon>Aspergillus subgen. Circumdati</taxon>
    </lineage>
</organism>
<sequence length="1172" mass="131306">MSGVELLGVLSAVITVLDATTTLYQRARKDIRLSETFEVAARRLPVLLHILQTFKSTLEPLKDSLSSDVCEALEETLNSCEEKARRLSEIFTKVLSGPTDSVSWRQRYSKIVHRLGQRNKVDLLMIAITQDVQLLVNCESIGSVTPSQNTELETILNEMKDHCDTTLLEDGFSLSFHSSGAQNNNVNSGNGQLNTGNGQQINTHARVETQTFNFANTIQNDDFSFRKPLGICLDQAPSMSPGLFVGRDAELRTIRKDLHPSSQGGQRKQQQQQRLAIGGIGGVGKTQIALTYAQTPHASYETVLWFNAATEISLKNSFATAAGLIFGSKVSQSLEGNEAVRRTREWLSDPENSKWLLIFDNYDNPSDFKLDSYYPPAAHGAIIITTRQADQVTGRTALFDIKPFQSVDNSLTILETRSERDDLLSDIFAVQLAERLAGLPLALATAGAYLRKSPFTFQRYLQEYENRWNIDPHRPVKLQEYQERTLYTTWEISYNRLMKDDTEAAAMLRILAYFDNQSLWYELFCAGLKHGCPLYEVISNDVSFNGAMTVLAEYSFLEFHPALKEWSMHKCVHDWVSASLGKAVGPQGYWYAFDCVSEFIEKSDGESLAYPHYSRYVPHAKHLGQSRFLKSDIIQMITPERLGAVRVITSLLQYQAQYESAERLLRSFLQSQAAHDPDNEVNLLIMDDLGYICLQQVKDSEAKELLGRALAGLEKIPGVNDSSLASIRMNLGHVYTNQGDYQAAEQMYLQAFFGKHVAGDKHIPVALDLLTMVESGLHTSRKHGNFEPLSWVLVISDNEKSFVHKGLVKDFLNVSENICGLLKRTGKTDQAERMLKRIILVRENILGPAHFSTLTSVGNLALLYKDRGKLDDAESLYKRVFTAREKLYGATHYSTIRVLQELGHLQSMQNRFRDAEDSFTRALNELKTTFGQHNERTVRAILDLASLYAQHGKSLAAEQMYTRALTLRETVLGLSDPLTLDIAARLGALYLTMHRLDDAENMLLRALGYPSNLQALSVEAIIGSDAALNLSIVYGLTKRLHDAEGLLLHMSTVIAHTPGPDNHRVLLHVFYNLASVWLVSGQLDKAEKEFIKIREGNKEVLGSEHPLMAAVSEGLARVIFSECVGRVAAMAECKNSENSGKLLKSRCDVRNLDLVHRRYSDSLLIGGYKLQK</sequence>
<dbReference type="AlphaFoldDB" id="A0A7U2MWW0"/>